<reference evidence="4 5" key="1">
    <citation type="journal article" date="2021" name="Genome Biol. Evol.">
        <title>Complete Genome Sequencing of a Novel Gloeobacter Species from a Waterfall Cave in Mexico.</title>
        <authorList>
            <person name="Saw J.H."/>
            <person name="Cardona T."/>
            <person name="Montejano G."/>
        </authorList>
    </citation>
    <scope>NUCLEOTIDE SEQUENCE [LARGE SCALE GENOMIC DNA]</scope>
    <source>
        <strain evidence="4">MG652769</strain>
    </source>
</reference>
<dbReference type="EMBL" id="CP063845">
    <property type="protein sequence ID" value="UFP95273.1"/>
    <property type="molecule type" value="Genomic_DNA"/>
</dbReference>
<dbReference type="Proteomes" id="UP001054846">
    <property type="component" value="Chromosome"/>
</dbReference>
<evidence type="ECO:0000256" key="3">
    <source>
        <dbReference type="ARBA" id="ARBA00022691"/>
    </source>
</evidence>
<name>A0ABY3PNJ5_9CYAN</name>
<sequence length="226" mass="25057">MADDDSRTGRTHYTSPAIRAYLDDLYLPPDPDLAYAVAELDRAGMPRIQVSATEGKILYLLVQMIRARRVVEFGTLSGYSGLWILKAMGQDGHLWTCEYNPEHARVARGVFERAGYGPQVSVFEGPGLQSLDKLAHFAPFDAVFLDADKSGYARYARWAFEHLRPGGLIIGDNTYLFGYLAGRAPDHQWNAQAIEAMRDFHAFVAAHCTAVCLPTPDGLTVGMKPY</sequence>
<protein>
    <submittedName>
        <fullName evidence="4">O-methyltransferase</fullName>
    </submittedName>
</protein>
<dbReference type="InterPro" id="IPR029063">
    <property type="entry name" value="SAM-dependent_MTases_sf"/>
</dbReference>
<organism evidence="4 5">
    <name type="scientific">Gloeobacter morelensis MG652769</name>
    <dbReference type="NCBI Taxonomy" id="2781736"/>
    <lineage>
        <taxon>Bacteria</taxon>
        <taxon>Bacillati</taxon>
        <taxon>Cyanobacteriota</taxon>
        <taxon>Cyanophyceae</taxon>
        <taxon>Gloeobacterales</taxon>
        <taxon>Gloeobacteraceae</taxon>
        <taxon>Gloeobacter</taxon>
        <taxon>Gloeobacter morelensis</taxon>
    </lineage>
</organism>
<keyword evidence="3" id="KW-0949">S-adenosyl-L-methionine</keyword>
<evidence type="ECO:0000313" key="5">
    <source>
        <dbReference type="Proteomes" id="UP001054846"/>
    </source>
</evidence>
<gene>
    <name evidence="4" type="ORF">ISF26_03210</name>
</gene>
<dbReference type="PANTHER" id="PTHR10509:SF14">
    <property type="entry name" value="CAFFEOYL-COA O-METHYLTRANSFERASE 3-RELATED"/>
    <property type="match status" value="1"/>
</dbReference>
<dbReference type="PROSITE" id="PS51682">
    <property type="entry name" value="SAM_OMT_I"/>
    <property type="match status" value="1"/>
</dbReference>
<evidence type="ECO:0000256" key="1">
    <source>
        <dbReference type="ARBA" id="ARBA00022603"/>
    </source>
</evidence>
<dbReference type="InterPro" id="IPR050362">
    <property type="entry name" value="Cation-dep_OMT"/>
</dbReference>
<proteinExistence type="predicted"/>
<dbReference type="CDD" id="cd02440">
    <property type="entry name" value="AdoMet_MTases"/>
    <property type="match status" value="1"/>
</dbReference>
<dbReference type="Gene3D" id="3.40.50.150">
    <property type="entry name" value="Vaccinia Virus protein VP39"/>
    <property type="match status" value="1"/>
</dbReference>
<dbReference type="RefSeq" id="WP_230842500.1">
    <property type="nucleotide sequence ID" value="NZ_CP063845.1"/>
</dbReference>
<evidence type="ECO:0000256" key="2">
    <source>
        <dbReference type="ARBA" id="ARBA00022679"/>
    </source>
</evidence>
<dbReference type="Pfam" id="PF01596">
    <property type="entry name" value="Methyltransf_3"/>
    <property type="match status" value="1"/>
</dbReference>
<keyword evidence="1" id="KW-0489">Methyltransferase</keyword>
<keyword evidence="2" id="KW-0808">Transferase</keyword>
<accession>A0ABY3PNJ5</accession>
<dbReference type="InterPro" id="IPR002935">
    <property type="entry name" value="SAM_O-MeTrfase"/>
</dbReference>
<dbReference type="PANTHER" id="PTHR10509">
    <property type="entry name" value="O-METHYLTRANSFERASE-RELATED"/>
    <property type="match status" value="1"/>
</dbReference>
<evidence type="ECO:0000313" key="4">
    <source>
        <dbReference type="EMBL" id="UFP95273.1"/>
    </source>
</evidence>
<keyword evidence="5" id="KW-1185">Reference proteome</keyword>
<dbReference type="SUPFAM" id="SSF53335">
    <property type="entry name" value="S-adenosyl-L-methionine-dependent methyltransferases"/>
    <property type="match status" value="1"/>
</dbReference>